<reference evidence="2 3" key="1">
    <citation type="submission" date="2019-12" db="EMBL/GenBank/DDBJ databases">
        <title>Novel species isolated from a subtropical stream in China.</title>
        <authorList>
            <person name="Lu H."/>
        </authorList>
    </citation>
    <scope>NUCLEOTIDE SEQUENCE [LARGE SCALE GENOMIC DNA]</scope>
    <source>
        <strain evidence="2 3">FT55W</strain>
    </source>
</reference>
<evidence type="ECO:0000313" key="2">
    <source>
        <dbReference type="EMBL" id="MYM67310.1"/>
    </source>
</evidence>
<feature type="domain" description="Ice-binding protein C-terminal" evidence="1">
    <location>
        <begin position="160"/>
        <end position="184"/>
    </location>
</feature>
<accession>A0A7X4GQH2</accession>
<protein>
    <submittedName>
        <fullName evidence="2">PEP-CTERM sorting domain-containing protein</fullName>
    </submittedName>
</protein>
<name>A0A7X4GQH2_9BURK</name>
<keyword evidence="3" id="KW-1185">Reference proteome</keyword>
<organism evidence="2 3">
    <name type="scientific">Duganella rivi</name>
    <dbReference type="NCBI Taxonomy" id="2666083"/>
    <lineage>
        <taxon>Bacteria</taxon>
        <taxon>Pseudomonadati</taxon>
        <taxon>Pseudomonadota</taxon>
        <taxon>Betaproteobacteria</taxon>
        <taxon>Burkholderiales</taxon>
        <taxon>Oxalobacteraceae</taxon>
        <taxon>Telluria group</taxon>
        <taxon>Duganella</taxon>
    </lineage>
</organism>
<proteinExistence type="predicted"/>
<dbReference type="Proteomes" id="UP000450012">
    <property type="component" value="Unassembled WGS sequence"/>
</dbReference>
<gene>
    <name evidence="2" type="ORF">GTP45_10755</name>
</gene>
<sequence length="192" mass="20980">MHTKIEDQVITFATKDANFTGNYGTSKTVTISLDVYTKDVSYFGFGQTTRPLIVEMRDYDTPPAGLNYSSVWYYLGDFDPNKPLQHFSVTIADTKSKGLPAGWGGYGAISEDMHPELPSDRTFKNILASVDQLVFSTAMPGVVSDFVNFDVALDNISISAVPEPSETLMLGAGLGLLGLVARRRKRNGQVVN</sequence>
<comment type="caution">
    <text evidence="2">The sequence shown here is derived from an EMBL/GenBank/DDBJ whole genome shotgun (WGS) entry which is preliminary data.</text>
</comment>
<evidence type="ECO:0000313" key="3">
    <source>
        <dbReference type="Proteomes" id="UP000450012"/>
    </source>
</evidence>
<dbReference type="NCBIfam" id="TIGR02595">
    <property type="entry name" value="PEP_CTERM"/>
    <property type="match status" value="1"/>
</dbReference>
<dbReference type="EMBL" id="WWCK01000003">
    <property type="protein sequence ID" value="MYM67310.1"/>
    <property type="molecule type" value="Genomic_DNA"/>
</dbReference>
<dbReference type="InterPro" id="IPR013424">
    <property type="entry name" value="Ice-binding_C"/>
</dbReference>
<dbReference type="AlphaFoldDB" id="A0A7X4GQH2"/>
<evidence type="ECO:0000259" key="1">
    <source>
        <dbReference type="Pfam" id="PF07589"/>
    </source>
</evidence>
<dbReference type="Pfam" id="PF07589">
    <property type="entry name" value="PEP-CTERM"/>
    <property type="match status" value="1"/>
</dbReference>